<evidence type="ECO:0000256" key="6">
    <source>
        <dbReference type="ARBA" id="ARBA00022989"/>
    </source>
</evidence>
<dbReference type="InterPro" id="IPR018928">
    <property type="entry name" value="HAP2/GCS1_dom"/>
</dbReference>
<protein>
    <recommendedName>
        <fullName evidence="13">Generative cell specific-1/HAP2 domain-containing protein</fullName>
    </recommendedName>
</protein>
<comment type="caution">
    <text evidence="14">The sequence shown here is derived from an EMBL/GenBank/DDBJ whole genome shotgun (WGS) entry which is preliminary data.</text>
</comment>
<dbReference type="Pfam" id="PF10699">
    <property type="entry name" value="HAP2-GCS1"/>
    <property type="match status" value="1"/>
</dbReference>
<dbReference type="GO" id="GO:0008289">
    <property type="term" value="F:lipid binding"/>
    <property type="evidence" value="ECO:0007669"/>
    <property type="project" value="UniProtKB-KW"/>
</dbReference>
<accession>A0AAW1Q592</accession>
<evidence type="ECO:0000259" key="13">
    <source>
        <dbReference type="Pfam" id="PF10699"/>
    </source>
</evidence>
<keyword evidence="15" id="KW-1185">Reference proteome</keyword>
<evidence type="ECO:0000256" key="4">
    <source>
        <dbReference type="ARBA" id="ARBA00022692"/>
    </source>
</evidence>
<dbReference type="PANTHER" id="PTHR31764">
    <property type="entry name" value="PROTEIN HAPLESS 2"/>
    <property type="match status" value="1"/>
</dbReference>
<keyword evidence="8 11" id="KW-0472">Membrane</keyword>
<evidence type="ECO:0000256" key="5">
    <source>
        <dbReference type="ARBA" id="ARBA00022729"/>
    </source>
</evidence>
<organism evidence="14 15">
    <name type="scientific">Apatococcus lobatus</name>
    <dbReference type="NCBI Taxonomy" id="904363"/>
    <lineage>
        <taxon>Eukaryota</taxon>
        <taxon>Viridiplantae</taxon>
        <taxon>Chlorophyta</taxon>
        <taxon>core chlorophytes</taxon>
        <taxon>Trebouxiophyceae</taxon>
        <taxon>Chlorellales</taxon>
        <taxon>Chlorellaceae</taxon>
        <taxon>Apatococcus</taxon>
    </lineage>
</organism>
<dbReference type="GO" id="GO:0007338">
    <property type="term" value="P:single fertilization"/>
    <property type="evidence" value="ECO:0007669"/>
    <property type="project" value="UniProtKB-KW"/>
</dbReference>
<reference evidence="14 15" key="1">
    <citation type="journal article" date="2024" name="Nat. Commun.">
        <title>Phylogenomics reveals the evolutionary origins of lichenization in chlorophyte algae.</title>
        <authorList>
            <person name="Puginier C."/>
            <person name="Libourel C."/>
            <person name="Otte J."/>
            <person name="Skaloud P."/>
            <person name="Haon M."/>
            <person name="Grisel S."/>
            <person name="Petersen M."/>
            <person name="Berrin J.G."/>
            <person name="Delaux P.M."/>
            <person name="Dal Grande F."/>
            <person name="Keller J."/>
        </authorList>
    </citation>
    <scope>NUCLEOTIDE SEQUENCE [LARGE SCALE GENOMIC DNA]</scope>
    <source>
        <strain evidence="14 15">SAG 2145</strain>
    </source>
</reference>
<evidence type="ECO:0000256" key="9">
    <source>
        <dbReference type="ARBA" id="ARBA00023157"/>
    </source>
</evidence>
<feature type="domain" description="Generative cell specific-1/HAP2" evidence="13">
    <location>
        <begin position="47"/>
        <end position="588"/>
    </location>
</feature>
<keyword evidence="7" id="KW-0446">Lipid-binding</keyword>
<evidence type="ECO:0000313" key="14">
    <source>
        <dbReference type="EMBL" id="KAK9817458.1"/>
    </source>
</evidence>
<evidence type="ECO:0000256" key="11">
    <source>
        <dbReference type="SAM" id="Phobius"/>
    </source>
</evidence>
<keyword evidence="10" id="KW-0278">Fertilization</keyword>
<dbReference type="Proteomes" id="UP001438707">
    <property type="component" value="Unassembled WGS sequence"/>
</dbReference>
<keyword evidence="9" id="KW-1015">Disulfide bond</keyword>
<keyword evidence="5 12" id="KW-0732">Signal</keyword>
<feature type="signal peptide" evidence="12">
    <location>
        <begin position="1"/>
        <end position="25"/>
    </location>
</feature>
<feature type="transmembrane region" description="Helical" evidence="11">
    <location>
        <begin position="595"/>
        <end position="619"/>
    </location>
</feature>
<dbReference type="AlphaFoldDB" id="A0AAW1Q592"/>
<feature type="chain" id="PRO_5044013524" description="Generative cell specific-1/HAP2 domain-containing protein" evidence="12">
    <location>
        <begin position="26"/>
        <end position="875"/>
    </location>
</feature>
<dbReference type="GO" id="GO:0005886">
    <property type="term" value="C:plasma membrane"/>
    <property type="evidence" value="ECO:0007669"/>
    <property type="project" value="UniProtKB-SubCell"/>
</dbReference>
<evidence type="ECO:0000256" key="3">
    <source>
        <dbReference type="ARBA" id="ARBA00022475"/>
    </source>
</evidence>
<dbReference type="EMBL" id="JALJOS010000069">
    <property type="protein sequence ID" value="KAK9817458.1"/>
    <property type="molecule type" value="Genomic_DNA"/>
</dbReference>
<keyword evidence="4 11" id="KW-0812">Transmembrane</keyword>
<evidence type="ECO:0000256" key="2">
    <source>
        <dbReference type="ARBA" id="ARBA00010929"/>
    </source>
</evidence>
<proteinExistence type="inferred from homology"/>
<evidence type="ECO:0000256" key="12">
    <source>
        <dbReference type="SAM" id="SignalP"/>
    </source>
</evidence>
<name>A0AAW1Q592_9CHLO</name>
<evidence type="ECO:0000256" key="1">
    <source>
        <dbReference type="ARBA" id="ARBA00004251"/>
    </source>
</evidence>
<sequence>MWAKQTGCGYTLFCLLSLQWQFVKATVIANSQLETCVADGSTVDATLSCSKKLVTTMTLTNGASLATEQLQYSVPCIGSTNGKCPCSCNYATDPTCTCRDLAQTINVTLTKTPVYAVYPLTYVQSFNSKPYEAVILTGGSHTLTSCSDGAASNSPTCGWATNYLAARITDSQGFCCSCTLSQVGSSTFGSSTTTTRANLDCDFLHTWFYPEASAHCLRWNTLWYEGYSLGESQLQFNITITVQTSTSVSSTNQTLVLSPSTPLVASTDGVIIGQLLGDLAGYTSLPVLSSSTLMIPHPAGQSVQNALTTNLSAWMVIPNTMINAGGTVCNVIGTNYNAFRYQSSACSQVVGSCLNNQIYDLAVADQVRVAAGTTPLYLVSRYGGGLPGATQAFKKVASGPLWFGLPITQTLNSLVTLSVKADNLTYVVNSSPGSILAGRVCAFANATCGSFVAITQTGYLQVSVQNAGYIASSYTLEALCSTSVLAVPAQQVSLASKAISLLVFAISSTTDLTDATSCNATLLNSQGAVVDSLQVDFTLNATVYDAAPTESDISGKVTGVGNTTATSTTCTTTCPNIFNVTCLIKHLCWNRLGKLAIIVLGIVAGVMVVAVGFVQGWWISLLKCCWSSITVCGNLGRASVSAAGKATAKAAATATAKADAYAQQDLQKTSKRRAAEHLNSDTEEDHSPGRPIKAARESFAAAAISKVGKAAERGLRALLGSGPSSSSFQLLPAASSAAAQYEGLYSGDWRLSTAPYLPHGRQDGIYSNSDFQLVQTLSKVEQAAPPQQPPQPMQAMIRNWEMRASGDPPVQPAVSHPSTSWAADLQRQYMDAAQGQSAFTTGSLGKAATTTEPAVPQTATASMAYRNGAFQSTSG</sequence>
<dbReference type="InterPro" id="IPR040326">
    <property type="entry name" value="HAP2/GCS1"/>
</dbReference>
<gene>
    <name evidence="14" type="ORF">WJX74_002500</name>
</gene>
<keyword evidence="3" id="KW-1003">Cell membrane</keyword>
<comment type="similarity">
    <text evidence="2">Belongs to the HAP2/GCS1 family.</text>
</comment>
<evidence type="ECO:0000256" key="8">
    <source>
        <dbReference type="ARBA" id="ARBA00023136"/>
    </source>
</evidence>
<keyword evidence="6 11" id="KW-1133">Transmembrane helix</keyword>
<evidence type="ECO:0000256" key="10">
    <source>
        <dbReference type="ARBA" id="ARBA00023279"/>
    </source>
</evidence>
<evidence type="ECO:0000256" key="7">
    <source>
        <dbReference type="ARBA" id="ARBA00023121"/>
    </source>
</evidence>
<dbReference type="PANTHER" id="PTHR31764:SF0">
    <property type="entry name" value="GENERATIVE CELL SPECIFIC-1_HAP2 DOMAIN-CONTAINING PROTEIN"/>
    <property type="match status" value="1"/>
</dbReference>
<comment type="subcellular location">
    <subcellularLocation>
        <location evidence="1">Cell membrane</location>
        <topology evidence="1">Single-pass type I membrane protein</topology>
    </subcellularLocation>
</comment>
<evidence type="ECO:0000313" key="15">
    <source>
        <dbReference type="Proteomes" id="UP001438707"/>
    </source>
</evidence>